<dbReference type="Pfam" id="PF18019">
    <property type="entry name" value="Cas3_HD"/>
    <property type="match status" value="1"/>
</dbReference>
<dbReference type="GO" id="GO:0003724">
    <property type="term" value="F:RNA helicase activity"/>
    <property type="evidence" value="ECO:0007669"/>
    <property type="project" value="TreeGrafter"/>
</dbReference>
<dbReference type="CDD" id="cd17930">
    <property type="entry name" value="DEXHc_cas3"/>
    <property type="match status" value="1"/>
</dbReference>
<sequence length="944" mass="102413">MSLASHPALGVFWGKSSAEGSMNLLLQHLFDAAAVGECLWDHYLAPSVRDRLDGCTGGRGRAFLALLCGVHDVGKATPAFQCKDDRLAASVRAAGLSWKPLSQAARQWHHSRAGAVIVDRVLTDVGWDFEAVGLVWPMVAGHHGIIPDDSDLISLSLSRDQGQGSAEWHPAQDALVYAVASALKLDLAECVPLTLPSRAFQLAVSGLVIMADWISSGRGFPGVSEISGVSIERARARAADAVVRLRIRGGWSPRPYRQVPDLVLERFNRVSRPSQLAAISVAERMPGPGLMIVEAPMGEGKTEGALAAVEVLARRFGADGAFVGMPTQATCDPMYTRLRRWADSVEPGLPVGLLHGKRRFNKEWAELRSLGFGCVNEDGQDEYGCEDAFGLADSARWWVADHVPADWFLGPKRGLLMPLTVGTIDQLLLAATRTKHVMLRHAGLAGRVVVLDEVHAYDVYTSQFLFEALRWLADAGIPTILLSATLPAGMRANLVQAWVQGATGRRQVAIDDPGAGEGYPVVRSVTVVDGHTTIDALAASSWRHSEKVDVEVLDHGVAVAAEVGSADDNPAVVALLRDRLAEGGCALVIRNTVARAQQTYQELEKVFGSDVRLLHARLTAAERADRTAKALHALGCPDDPETKRPHRMILVATNVAEQSFDVDADILVTDLAPIDLLLQRIGRVHRHKRPAADRPERVRRPAVVVTGLRVRSGLAPVFPRGSEAIYSRYPLLRAAALVIGSSADGWSIPEDVPRLVHRGYGDEEVTPETWHAAVDEARTEWIDATCRRRSRAEPILLAGADRLGLATLSGLHVQDTEEPRNDDAVSVVVRDGPESVEVVLVRRDDEGYLTLAGRRMGVNGEAVSDPEIANEVIEATLRLPGDDELAAAAKAELRPLAGWATDNWLRHARALVLDASGTFTLSGHQLTYDHDLGLLWQRTPRRRR</sequence>
<feature type="domain" description="HD Cas3-type" evidence="9">
    <location>
        <begin position="18"/>
        <end position="214"/>
    </location>
</feature>
<evidence type="ECO:0000256" key="7">
    <source>
        <dbReference type="ARBA" id="ARBA00022840"/>
    </source>
</evidence>
<dbReference type="InterPro" id="IPR001650">
    <property type="entry name" value="Helicase_C-like"/>
</dbReference>
<dbReference type="SUPFAM" id="SSF52540">
    <property type="entry name" value="P-loop containing nucleoside triphosphate hydrolases"/>
    <property type="match status" value="1"/>
</dbReference>
<evidence type="ECO:0000256" key="4">
    <source>
        <dbReference type="ARBA" id="ARBA00022741"/>
    </source>
</evidence>
<keyword evidence="8" id="KW-0051">Antiviral defense</keyword>
<dbReference type="PANTHER" id="PTHR47963:SF9">
    <property type="entry name" value="CRISPR-ASSOCIATED ENDONUCLEASE_HELICASE CAS3"/>
    <property type="match status" value="1"/>
</dbReference>
<name>A0A059U4I8_SALPI</name>
<evidence type="ECO:0000259" key="9">
    <source>
        <dbReference type="PROSITE" id="PS51643"/>
    </source>
</evidence>
<evidence type="ECO:0000256" key="5">
    <source>
        <dbReference type="ARBA" id="ARBA00022801"/>
    </source>
</evidence>
<evidence type="ECO:0000313" key="10">
    <source>
        <dbReference type="EMBL" id="AHZ55802.1"/>
    </source>
</evidence>
<dbReference type="CDD" id="cd09641">
    <property type="entry name" value="Cas3''_I"/>
    <property type="match status" value="1"/>
</dbReference>
<keyword evidence="7" id="KW-0067">ATP-binding</keyword>
<evidence type="ECO:0000256" key="8">
    <source>
        <dbReference type="ARBA" id="ARBA00023118"/>
    </source>
</evidence>
<keyword evidence="3" id="KW-0479">Metal-binding</keyword>
<dbReference type="InterPro" id="IPR014001">
    <property type="entry name" value="Helicase_ATP-bd"/>
</dbReference>
<dbReference type="Pfam" id="PF18395">
    <property type="entry name" value="Cas3_C"/>
    <property type="match status" value="1"/>
</dbReference>
<dbReference type="GO" id="GO:0051607">
    <property type="term" value="P:defense response to virus"/>
    <property type="evidence" value="ECO:0007669"/>
    <property type="project" value="UniProtKB-KW"/>
</dbReference>
<keyword evidence="6" id="KW-0347">Helicase</keyword>
<dbReference type="InterPro" id="IPR027417">
    <property type="entry name" value="P-loop_NTPase"/>
</dbReference>
<dbReference type="SMART" id="SM00490">
    <property type="entry name" value="HELICc"/>
    <property type="match status" value="1"/>
</dbReference>
<dbReference type="Gene3D" id="1.10.3210.30">
    <property type="match status" value="1"/>
</dbReference>
<dbReference type="GO" id="GO:0046872">
    <property type="term" value="F:metal ion binding"/>
    <property type="evidence" value="ECO:0007669"/>
    <property type="project" value="UniProtKB-KW"/>
</dbReference>
<dbReference type="Gene3D" id="3.40.50.300">
    <property type="entry name" value="P-loop containing nucleotide triphosphate hydrolases"/>
    <property type="match status" value="2"/>
</dbReference>
<dbReference type="AlphaFoldDB" id="A0A059U4I8"/>
<dbReference type="InterPro" id="IPR038257">
    <property type="entry name" value="CRISPR-assoc_Cas3_HD_sf"/>
</dbReference>
<evidence type="ECO:0000256" key="6">
    <source>
        <dbReference type="ARBA" id="ARBA00022806"/>
    </source>
</evidence>
<evidence type="ECO:0000256" key="1">
    <source>
        <dbReference type="ARBA" id="ARBA00006847"/>
    </source>
</evidence>
<comment type="similarity">
    <text evidence="1">In the N-terminal section; belongs to the CRISPR-associated nuclease Cas3-HD family.</text>
</comment>
<gene>
    <name evidence="10" type="primary">cas3</name>
</gene>
<dbReference type="EMBL" id="KJ678019">
    <property type="protein sequence ID" value="AHZ55802.1"/>
    <property type="molecule type" value="Genomic_DNA"/>
</dbReference>
<dbReference type="GO" id="GO:0005524">
    <property type="term" value="F:ATP binding"/>
    <property type="evidence" value="ECO:0007669"/>
    <property type="project" value="UniProtKB-KW"/>
</dbReference>
<dbReference type="PANTHER" id="PTHR47963">
    <property type="entry name" value="DEAD-BOX ATP-DEPENDENT RNA HELICASE 47, MITOCHONDRIAL"/>
    <property type="match status" value="1"/>
</dbReference>
<dbReference type="GO" id="GO:0003723">
    <property type="term" value="F:RNA binding"/>
    <property type="evidence" value="ECO:0007669"/>
    <property type="project" value="TreeGrafter"/>
</dbReference>
<keyword evidence="4" id="KW-0547">Nucleotide-binding</keyword>
<dbReference type="InterPro" id="IPR054712">
    <property type="entry name" value="Cas3-like_dom"/>
</dbReference>
<dbReference type="PROSITE" id="PS51643">
    <property type="entry name" value="HD_CAS3"/>
    <property type="match status" value="1"/>
</dbReference>
<reference evidence="10" key="1">
    <citation type="journal article" date="2014" name="BMC Genomics">
        <title>CRISPR-Cas systems in the marine actinomycete Salinispora: linkages with phage defense, microdiversity and biogeography.</title>
        <authorList>
            <person name="Wietz M."/>
            <person name="Millan-Aguinaga N."/>
            <person name="Jensen P.R."/>
        </authorList>
    </citation>
    <scope>NUCLEOTIDE SEQUENCE</scope>
    <source>
        <strain evidence="10">DSM 45549</strain>
    </source>
</reference>
<keyword evidence="5" id="KW-0378">Hydrolase</keyword>
<dbReference type="SMART" id="SM00487">
    <property type="entry name" value="DEXDc"/>
    <property type="match status" value="1"/>
</dbReference>
<dbReference type="InterPro" id="IPR041372">
    <property type="entry name" value="Cas3_C"/>
</dbReference>
<comment type="similarity">
    <text evidence="2">In the central section; belongs to the CRISPR-associated helicase Cas3 family.</text>
</comment>
<evidence type="ECO:0000256" key="3">
    <source>
        <dbReference type="ARBA" id="ARBA00022723"/>
    </source>
</evidence>
<evidence type="ECO:0000256" key="2">
    <source>
        <dbReference type="ARBA" id="ARBA00009046"/>
    </source>
</evidence>
<accession>A0A059U4I8</accession>
<dbReference type="GO" id="GO:0016787">
    <property type="term" value="F:hydrolase activity"/>
    <property type="evidence" value="ECO:0007669"/>
    <property type="project" value="UniProtKB-KW"/>
</dbReference>
<dbReference type="InterPro" id="IPR006483">
    <property type="entry name" value="CRISPR-assoc_Cas3_HD"/>
</dbReference>
<organism evidence="10">
    <name type="scientific">Salinispora pacifica</name>
    <dbReference type="NCBI Taxonomy" id="351187"/>
    <lineage>
        <taxon>Bacteria</taxon>
        <taxon>Bacillati</taxon>
        <taxon>Actinomycetota</taxon>
        <taxon>Actinomycetes</taxon>
        <taxon>Micromonosporales</taxon>
        <taxon>Micromonosporaceae</taxon>
        <taxon>Salinispora</taxon>
    </lineage>
</organism>
<protein>
    <submittedName>
        <fullName evidence="10">Cas3 protein I-E subtype 2</fullName>
    </submittedName>
</protein>
<dbReference type="NCBIfam" id="TIGR01596">
    <property type="entry name" value="cas3_HD"/>
    <property type="match status" value="1"/>
</dbReference>
<proteinExistence type="inferred from homology"/>
<dbReference type="Pfam" id="PF22590">
    <property type="entry name" value="Cas3-like_C_2"/>
    <property type="match status" value="1"/>
</dbReference>
<dbReference type="InterPro" id="IPR050547">
    <property type="entry name" value="DEAD_box_RNA_helicases"/>
</dbReference>